<organism evidence="4 5">
    <name type="scientific">Brevibacillus ruminantium</name>
    <dbReference type="NCBI Taxonomy" id="2950604"/>
    <lineage>
        <taxon>Bacteria</taxon>
        <taxon>Bacillati</taxon>
        <taxon>Bacillota</taxon>
        <taxon>Bacilli</taxon>
        <taxon>Bacillales</taxon>
        <taxon>Paenibacillaceae</taxon>
        <taxon>Brevibacillus</taxon>
    </lineage>
</organism>
<dbReference type="SUPFAM" id="SSF52540">
    <property type="entry name" value="P-loop containing nucleoside triphosphate hydrolases"/>
    <property type="match status" value="1"/>
</dbReference>
<evidence type="ECO:0000256" key="2">
    <source>
        <dbReference type="ARBA" id="ARBA00022840"/>
    </source>
</evidence>
<dbReference type="InterPro" id="IPR027417">
    <property type="entry name" value="P-loop_NTPase"/>
</dbReference>
<dbReference type="PROSITE" id="PS50893">
    <property type="entry name" value="ABC_TRANSPORTER_2"/>
    <property type="match status" value="1"/>
</dbReference>
<dbReference type="Pfam" id="PF00005">
    <property type="entry name" value="ABC_tran"/>
    <property type="match status" value="1"/>
</dbReference>
<proteinExistence type="predicted"/>
<dbReference type="PROSITE" id="PS00211">
    <property type="entry name" value="ABC_TRANSPORTER_1"/>
    <property type="match status" value="1"/>
</dbReference>
<accession>A0ABY4WEZ2</accession>
<dbReference type="InterPro" id="IPR003593">
    <property type="entry name" value="AAA+_ATPase"/>
</dbReference>
<protein>
    <submittedName>
        <fullName evidence="4">Heme ABC transporter ATP-binding protein</fullName>
    </submittedName>
</protein>
<keyword evidence="5" id="KW-1185">Reference proteome</keyword>
<dbReference type="InterPro" id="IPR003439">
    <property type="entry name" value="ABC_transporter-like_ATP-bd"/>
</dbReference>
<dbReference type="Gene3D" id="3.40.50.300">
    <property type="entry name" value="P-loop containing nucleotide triphosphate hydrolases"/>
    <property type="match status" value="1"/>
</dbReference>
<dbReference type="SMART" id="SM00382">
    <property type="entry name" value="AAA"/>
    <property type="match status" value="1"/>
</dbReference>
<keyword evidence="2 4" id="KW-0067">ATP-binding</keyword>
<evidence type="ECO:0000313" key="5">
    <source>
        <dbReference type="Proteomes" id="UP001056500"/>
    </source>
</evidence>
<name>A0ABY4WEZ2_9BACL</name>
<evidence type="ECO:0000313" key="4">
    <source>
        <dbReference type="EMBL" id="USG63889.1"/>
    </source>
</evidence>
<gene>
    <name evidence="4" type="ORF">NDK47_17195</name>
</gene>
<dbReference type="RefSeq" id="WP_251870969.1">
    <property type="nucleotide sequence ID" value="NZ_CP098755.1"/>
</dbReference>
<dbReference type="InterPro" id="IPR017871">
    <property type="entry name" value="ABC_transporter-like_CS"/>
</dbReference>
<dbReference type="CDD" id="cd03214">
    <property type="entry name" value="ABC_Iron-Siderophores_B12_Hemin"/>
    <property type="match status" value="1"/>
</dbReference>
<feature type="domain" description="ABC transporter" evidence="3">
    <location>
        <begin position="3"/>
        <end position="235"/>
    </location>
</feature>
<dbReference type="NCBIfam" id="NF010068">
    <property type="entry name" value="PRK13548.1"/>
    <property type="match status" value="1"/>
</dbReference>
<dbReference type="PANTHER" id="PTHR42794:SF2">
    <property type="entry name" value="ABC TRANSPORTER ATP-BINDING PROTEIN"/>
    <property type="match status" value="1"/>
</dbReference>
<evidence type="ECO:0000259" key="3">
    <source>
        <dbReference type="PROSITE" id="PS50893"/>
    </source>
</evidence>
<dbReference type="GO" id="GO:0005524">
    <property type="term" value="F:ATP binding"/>
    <property type="evidence" value="ECO:0007669"/>
    <property type="project" value="UniProtKB-KW"/>
</dbReference>
<dbReference type="Proteomes" id="UP001056500">
    <property type="component" value="Chromosome"/>
</dbReference>
<dbReference type="EMBL" id="CP098755">
    <property type="protein sequence ID" value="USG63889.1"/>
    <property type="molecule type" value="Genomic_DNA"/>
</dbReference>
<dbReference type="PANTHER" id="PTHR42794">
    <property type="entry name" value="HEMIN IMPORT ATP-BINDING PROTEIN HMUV"/>
    <property type="match status" value="1"/>
</dbReference>
<reference evidence="4" key="1">
    <citation type="submission" date="2022-06" db="EMBL/GenBank/DDBJ databases">
        <title>Genome sequencing of Brevibacillus sp. BB3-R1.</title>
        <authorList>
            <person name="Heo J."/>
            <person name="Lee D."/>
            <person name="Won M."/>
            <person name="Han B.-H."/>
            <person name="Hong S.-B."/>
            <person name="Kwon S.-W."/>
        </authorList>
    </citation>
    <scope>NUCLEOTIDE SEQUENCE</scope>
    <source>
        <strain evidence="4">BB3-R1</strain>
    </source>
</reference>
<sequence length="269" mass="30402">MNLQARQVSVALSGKKILEHIDVQVSQGMFVGLIGPNGSGKSTLLKSMYRIKKPDDGIVSLNGEDVYQLSARQAAQRMAVVRQESTVEFDFTVREIVMMGRTAHKRLFQTDTAEDTRLVHEALVRTGMEEYAERSFQSLSGGEKQRVMIARALVQEAKLLILDEPTNHLDIRYQLQIMDLLRNLRLTVLAALHDLNIAAMYCDHLYVINEGRIAANGTPEEVLTPNLIHEVFGVETEIYVHPKTQKKHIVFFSGMHTSRWEKEEVSTAL</sequence>
<keyword evidence="1" id="KW-0547">Nucleotide-binding</keyword>
<evidence type="ECO:0000256" key="1">
    <source>
        <dbReference type="ARBA" id="ARBA00022741"/>
    </source>
</evidence>